<comment type="caution">
    <text evidence="3">The sequence shown here is derived from an EMBL/GenBank/DDBJ whole genome shotgun (WGS) entry which is preliminary data.</text>
</comment>
<dbReference type="PROSITE" id="PS00463">
    <property type="entry name" value="ZN2_CY6_FUNGAL_1"/>
    <property type="match status" value="1"/>
</dbReference>
<accession>A0A9P5Z1H4</accession>
<evidence type="ECO:0000313" key="3">
    <source>
        <dbReference type="EMBL" id="KAF9479462.1"/>
    </source>
</evidence>
<feature type="compositionally biased region" description="Low complexity" evidence="1">
    <location>
        <begin position="494"/>
        <end position="516"/>
    </location>
</feature>
<feature type="domain" description="Zn(2)-C6 fungal-type" evidence="2">
    <location>
        <begin position="664"/>
        <end position="698"/>
    </location>
</feature>
<feature type="region of interest" description="Disordered" evidence="1">
    <location>
        <begin position="1"/>
        <end position="45"/>
    </location>
</feature>
<gene>
    <name evidence="3" type="ORF">BDN70DRAFT_993428</name>
</gene>
<sequence>MPSKRSYEMAENEIPESVRVDALTNDTEQRLQKRRKLMKEESPSANSAVSLLLVPEDAENMNVGSQVFSEFDTIPVNEHEIFRRQHNGMELSEGVAQSERASSNSLQHPPVQAHGAFIDNCDGITIGGGKFTQVYGPHTSVIVNFNQPQEAEAEYGVSYQPLSIGPQAQAARHPANEYTSLSSKREPESDSVASSAPNITIYGGRKNSNQIYEQHLELKARGFPLWIPEPSMSLPLPYRRDGVSIGDVGTITPTGGFSFLFNICLPSGHPKNPRELPEGFSPVSLPIEGFDVNKFPEFKAGNFLASASIEKIDDRESQGLSFETTAAEGAILTLPEGAYAYNLENVSKFRTYAIENVESWYRYANGPRGREVKNGDIRLVIGCDKATSWGIAAIANLQQRKHNLKYCPIDTNYLENEGAPLVPTAYKWEYSGLADARVGPDLQEVEELKRDDDSDVAVGGKYLNQCLFIRTLNPTLNEDIFSAMCQELGMSLDSNSQGANSQNNGGPRNSSGRPSSTIFGGDTTMSTQSASNGKERITMSKSLSAPISHPADVLNAVLLRKDPSRRVVITQDDDWCSVICEDDTTMPNFTEIAKRVLATNLVVEEGDAIFLGANRLENTASSSSFSAVPSRDPLVPERRPNKSGQDSQLAVRKMRACEEISTLACLFCRGRKIPCRPLPGNSDKTCNQCQRRSLQCKYPEATARGRRVRETSQGD</sequence>
<dbReference type="InterPro" id="IPR001138">
    <property type="entry name" value="Zn2Cys6_DnaBD"/>
</dbReference>
<dbReference type="GO" id="GO:0000981">
    <property type="term" value="F:DNA-binding transcription factor activity, RNA polymerase II-specific"/>
    <property type="evidence" value="ECO:0007669"/>
    <property type="project" value="InterPro"/>
</dbReference>
<evidence type="ECO:0000256" key="1">
    <source>
        <dbReference type="SAM" id="MobiDB-lite"/>
    </source>
</evidence>
<reference evidence="3" key="1">
    <citation type="submission" date="2020-11" db="EMBL/GenBank/DDBJ databases">
        <authorList>
            <consortium name="DOE Joint Genome Institute"/>
            <person name="Ahrendt S."/>
            <person name="Riley R."/>
            <person name="Andreopoulos W."/>
            <person name="Labutti K."/>
            <person name="Pangilinan J."/>
            <person name="Ruiz-Duenas F.J."/>
            <person name="Barrasa J.M."/>
            <person name="Sanchez-Garcia M."/>
            <person name="Camarero S."/>
            <person name="Miyauchi S."/>
            <person name="Serrano A."/>
            <person name="Linde D."/>
            <person name="Babiker R."/>
            <person name="Drula E."/>
            <person name="Ayuso-Fernandez I."/>
            <person name="Pacheco R."/>
            <person name="Padilla G."/>
            <person name="Ferreira P."/>
            <person name="Barriuso J."/>
            <person name="Kellner H."/>
            <person name="Castanera R."/>
            <person name="Alfaro M."/>
            <person name="Ramirez L."/>
            <person name="Pisabarro A.G."/>
            <person name="Kuo A."/>
            <person name="Tritt A."/>
            <person name="Lipzen A."/>
            <person name="He G."/>
            <person name="Yan M."/>
            <person name="Ng V."/>
            <person name="Cullen D."/>
            <person name="Martin F."/>
            <person name="Rosso M.-N."/>
            <person name="Henrissat B."/>
            <person name="Hibbett D."/>
            <person name="Martinez A.T."/>
            <person name="Grigoriev I.V."/>
        </authorList>
    </citation>
    <scope>NUCLEOTIDE SEQUENCE</scope>
    <source>
        <strain evidence="3">CIRM-BRFM 674</strain>
    </source>
</reference>
<keyword evidence="4" id="KW-1185">Reference proteome</keyword>
<dbReference type="CDD" id="cd00067">
    <property type="entry name" value="GAL4"/>
    <property type="match status" value="1"/>
</dbReference>
<name>A0A9P5Z1H4_9AGAR</name>
<feature type="region of interest" description="Disordered" evidence="1">
    <location>
        <begin position="621"/>
        <end position="647"/>
    </location>
</feature>
<dbReference type="EMBL" id="MU155212">
    <property type="protein sequence ID" value="KAF9479462.1"/>
    <property type="molecule type" value="Genomic_DNA"/>
</dbReference>
<feature type="region of interest" description="Disordered" evidence="1">
    <location>
        <begin position="494"/>
        <end position="535"/>
    </location>
</feature>
<feature type="region of interest" description="Disordered" evidence="1">
    <location>
        <begin position="166"/>
        <end position="199"/>
    </location>
</feature>
<dbReference type="InterPro" id="IPR036864">
    <property type="entry name" value="Zn2-C6_fun-type_DNA-bd_sf"/>
</dbReference>
<dbReference type="OrthoDB" id="2662290at2759"/>
<evidence type="ECO:0000313" key="4">
    <source>
        <dbReference type="Proteomes" id="UP000807469"/>
    </source>
</evidence>
<dbReference type="AlphaFoldDB" id="A0A9P5Z1H4"/>
<dbReference type="GO" id="GO:0008270">
    <property type="term" value="F:zinc ion binding"/>
    <property type="evidence" value="ECO:0007669"/>
    <property type="project" value="InterPro"/>
</dbReference>
<proteinExistence type="predicted"/>
<dbReference type="PROSITE" id="PS50048">
    <property type="entry name" value="ZN2_CY6_FUNGAL_2"/>
    <property type="match status" value="1"/>
</dbReference>
<dbReference type="SUPFAM" id="SSF57701">
    <property type="entry name" value="Zn2/Cys6 DNA-binding domain"/>
    <property type="match status" value="1"/>
</dbReference>
<protein>
    <recommendedName>
        <fullName evidence="2">Zn(2)-C6 fungal-type domain-containing protein</fullName>
    </recommendedName>
</protein>
<dbReference type="Gene3D" id="4.10.240.10">
    <property type="entry name" value="Zn(2)-C6 fungal-type DNA-binding domain"/>
    <property type="match status" value="1"/>
</dbReference>
<feature type="compositionally biased region" description="Polar residues" evidence="1">
    <location>
        <begin position="523"/>
        <end position="532"/>
    </location>
</feature>
<dbReference type="Proteomes" id="UP000807469">
    <property type="component" value="Unassembled WGS sequence"/>
</dbReference>
<evidence type="ECO:0000259" key="2">
    <source>
        <dbReference type="PROSITE" id="PS50048"/>
    </source>
</evidence>
<organism evidence="3 4">
    <name type="scientific">Pholiota conissans</name>
    <dbReference type="NCBI Taxonomy" id="109636"/>
    <lineage>
        <taxon>Eukaryota</taxon>
        <taxon>Fungi</taxon>
        <taxon>Dikarya</taxon>
        <taxon>Basidiomycota</taxon>
        <taxon>Agaricomycotina</taxon>
        <taxon>Agaricomycetes</taxon>
        <taxon>Agaricomycetidae</taxon>
        <taxon>Agaricales</taxon>
        <taxon>Agaricineae</taxon>
        <taxon>Strophariaceae</taxon>
        <taxon>Pholiota</taxon>
    </lineage>
</organism>